<accession>A0A6A7C047</accession>
<dbReference type="GO" id="GO:0016491">
    <property type="term" value="F:oxidoreductase activity"/>
    <property type="evidence" value="ECO:0007669"/>
    <property type="project" value="UniProtKB-KW"/>
</dbReference>
<organism evidence="2 3">
    <name type="scientific">Piedraia hortae CBS 480.64</name>
    <dbReference type="NCBI Taxonomy" id="1314780"/>
    <lineage>
        <taxon>Eukaryota</taxon>
        <taxon>Fungi</taxon>
        <taxon>Dikarya</taxon>
        <taxon>Ascomycota</taxon>
        <taxon>Pezizomycotina</taxon>
        <taxon>Dothideomycetes</taxon>
        <taxon>Dothideomycetidae</taxon>
        <taxon>Capnodiales</taxon>
        <taxon>Piedraiaceae</taxon>
        <taxon>Piedraia</taxon>
    </lineage>
</organism>
<keyword evidence="1" id="KW-0560">Oxidoreductase</keyword>
<dbReference type="EMBL" id="MU005978">
    <property type="protein sequence ID" value="KAF2860834.1"/>
    <property type="molecule type" value="Genomic_DNA"/>
</dbReference>
<dbReference type="InterPro" id="IPR025337">
    <property type="entry name" value="Questin_oxidase-like"/>
</dbReference>
<dbReference type="PANTHER" id="PTHR35870:SF6">
    <property type="entry name" value="MGS207 PROTEIN"/>
    <property type="match status" value="1"/>
</dbReference>
<keyword evidence="3" id="KW-1185">Reference proteome</keyword>
<evidence type="ECO:0000313" key="3">
    <source>
        <dbReference type="Proteomes" id="UP000799421"/>
    </source>
</evidence>
<name>A0A6A7C047_9PEZI</name>
<dbReference type="Proteomes" id="UP000799421">
    <property type="component" value="Unassembled WGS sequence"/>
</dbReference>
<gene>
    <name evidence="2" type="ORF">K470DRAFT_257610</name>
</gene>
<protein>
    <submittedName>
        <fullName evidence="2">Uncharacterized protein</fullName>
    </submittedName>
</protein>
<sequence length="372" mass="41629">MFQFRLPSWASLGSSNPLNIPPVHIHSIESLPEKRARTLKHLLKGNHINHSLFSNNDYDSYNPISHILSAYFVLGASSTQLNDLYTSVSESTHLSPWRDSPSEIAKHDWASQLGEASYQRAWVDFFEDALVQRSYNWKSVVSDLLLNNEHPLIHRLITTKGAGEPLIHLANAVELDSRTLAMEALAATAVCAVEPEESKFSEKQPVPSDSIFTLLERVASDPTISSNGGYQNAWQPTSHTRTHLAECQKAAVALYFNSPSSETAQILLLTHSIRTLLTTIIPPQFHKSILMQWWKYTLRVYTTVGRPVVNLDRVKLVDLHHVNGWEGVRESVLQKGQNGARLGMVVRALEGMSQTWGDENKFFLRAAVGLSS</sequence>
<dbReference type="OrthoDB" id="10265971at2759"/>
<dbReference type="Pfam" id="PF14027">
    <property type="entry name" value="Questin_oxidase"/>
    <property type="match status" value="1"/>
</dbReference>
<evidence type="ECO:0000256" key="1">
    <source>
        <dbReference type="ARBA" id="ARBA00023002"/>
    </source>
</evidence>
<dbReference type="AlphaFoldDB" id="A0A6A7C047"/>
<evidence type="ECO:0000313" key="2">
    <source>
        <dbReference type="EMBL" id="KAF2860834.1"/>
    </source>
</evidence>
<dbReference type="PANTHER" id="PTHR35870">
    <property type="entry name" value="PROTEIN, PUTATIVE (AFU_ORTHOLOGUE AFUA_5G03330)-RELATED"/>
    <property type="match status" value="1"/>
</dbReference>
<proteinExistence type="predicted"/>
<reference evidence="2" key="1">
    <citation type="journal article" date="2020" name="Stud. Mycol.">
        <title>101 Dothideomycetes genomes: a test case for predicting lifestyles and emergence of pathogens.</title>
        <authorList>
            <person name="Haridas S."/>
            <person name="Albert R."/>
            <person name="Binder M."/>
            <person name="Bloem J."/>
            <person name="Labutti K."/>
            <person name="Salamov A."/>
            <person name="Andreopoulos B."/>
            <person name="Baker S."/>
            <person name="Barry K."/>
            <person name="Bills G."/>
            <person name="Bluhm B."/>
            <person name="Cannon C."/>
            <person name="Castanera R."/>
            <person name="Culley D."/>
            <person name="Daum C."/>
            <person name="Ezra D."/>
            <person name="Gonzalez J."/>
            <person name="Henrissat B."/>
            <person name="Kuo A."/>
            <person name="Liang C."/>
            <person name="Lipzen A."/>
            <person name="Lutzoni F."/>
            <person name="Magnuson J."/>
            <person name="Mondo S."/>
            <person name="Nolan M."/>
            <person name="Ohm R."/>
            <person name="Pangilinan J."/>
            <person name="Park H.-J."/>
            <person name="Ramirez L."/>
            <person name="Alfaro M."/>
            <person name="Sun H."/>
            <person name="Tritt A."/>
            <person name="Yoshinaga Y."/>
            <person name="Zwiers L.-H."/>
            <person name="Turgeon B."/>
            <person name="Goodwin S."/>
            <person name="Spatafora J."/>
            <person name="Crous P."/>
            <person name="Grigoriev I."/>
        </authorList>
    </citation>
    <scope>NUCLEOTIDE SEQUENCE</scope>
    <source>
        <strain evidence="2">CBS 480.64</strain>
    </source>
</reference>